<dbReference type="InterPro" id="IPR031160">
    <property type="entry name" value="F_BAR_dom"/>
</dbReference>
<dbReference type="HOGENOM" id="CLU_015390_1_0_1"/>
<keyword evidence="2 7" id="KW-0175">Coiled coil</keyword>
<feature type="region of interest" description="Disordered" evidence="8">
    <location>
        <begin position="158"/>
        <end position="186"/>
    </location>
</feature>
<dbReference type="PANTHER" id="PTHR15735:SF21">
    <property type="entry name" value="PROTEIN NERVOUS WRECK"/>
    <property type="match status" value="1"/>
</dbReference>
<protein>
    <recommendedName>
        <fullName evidence="5">Protein BZZ1</fullName>
    </recommendedName>
</protein>
<dbReference type="GO" id="GO:0045010">
    <property type="term" value="P:actin nucleation"/>
    <property type="evidence" value="ECO:0007669"/>
    <property type="project" value="EnsemblFungi"/>
</dbReference>
<reference evidence="11" key="1">
    <citation type="submission" date="2013-12" db="EMBL/GenBank/DDBJ databases">
        <authorList>
            <person name="Genoscope - CEA"/>
        </authorList>
    </citation>
    <scope>NUCLEOTIDE SEQUENCE</scope>
    <source>
        <strain evidence="11">CBS 1993</strain>
    </source>
</reference>
<dbReference type="PROSITE" id="PS50002">
    <property type="entry name" value="SH3"/>
    <property type="match status" value="2"/>
</dbReference>
<evidence type="ECO:0000259" key="9">
    <source>
        <dbReference type="PROSITE" id="PS50002"/>
    </source>
</evidence>
<evidence type="ECO:0000313" key="12">
    <source>
        <dbReference type="Proteomes" id="UP000019384"/>
    </source>
</evidence>
<dbReference type="CDD" id="cd11778">
    <property type="entry name" value="SH3_Bzz1_2"/>
    <property type="match status" value="1"/>
</dbReference>
<dbReference type="SMART" id="SM00055">
    <property type="entry name" value="FCH"/>
    <property type="match status" value="1"/>
</dbReference>
<evidence type="ECO:0000256" key="8">
    <source>
        <dbReference type="SAM" id="MobiDB-lite"/>
    </source>
</evidence>
<keyword evidence="12" id="KW-1185">Reference proteome</keyword>
<comment type="similarity">
    <text evidence="4">Belongs to the BZZ1 family.</text>
</comment>
<evidence type="ECO:0000313" key="11">
    <source>
        <dbReference type="EMBL" id="CDK26049.1"/>
    </source>
</evidence>
<dbReference type="FunFam" id="1.20.1270.60:FF:000060">
    <property type="entry name" value="Actin polymerization protein Bzz1"/>
    <property type="match status" value="1"/>
</dbReference>
<dbReference type="Pfam" id="PF00611">
    <property type="entry name" value="FCH"/>
    <property type="match status" value="1"/>
</dbReference>
<feature type="domain" description="SH3" evidence="9">
    <location>
        <begin position="564"/>
        <end position="622"/>
    </location>
</feature>
<dbReference type="SUPFAM" id="SSF50044">
    <property type="entry name" value="SH3-domain"/>
    <property type="match status" value="2"/>
</dbReference>
<evidence type="ECO:0000256" key="1">
    <source>
        <dbReference type="ARBA" id="ARBA00022443"/>
    </source>
</evidence>
<gene>
    <name evidence="11" type="ORF">KUCA_T00002020001</name>
</gene>
<dbReference type="InterPro" id="IPR036028">
    <property type="entry name" value="SH3-like_dom_sf"/>
</dbReference>
<reference evidence="11" key="2">
    <citation type="submission" date="2014-02" db="EMBL/GenBank/DDBJ databases">
        <title>Complete DNA sequence of /Kuraishia capsulata/ illustrates novel genomic features among budding yeasts (/Saccharomycotina/).</title>
        <authorList>
            <person name="Morales L."/>
            <person name="Noel B."/>
            <person name="Porcel B."/>
            <person name="Marcet-Houben M."/>
            <person name="Hullo M-F."/>
            <person name="Sacerdot C."/>
            <person name="Tekaia F."/>
            <person name="Leh-Louis V."/>
            <person name="Despons L."/>
            <person name="Khanna V."/>
            <person name="Aury J-M."/>
            <person name="Barbe V."/>
            <person name="Couloux A."/>
            <person name="Labadie K."/>
            <person name="Pelletier E."/>
            <person name="Souciet J-L."/>
            <person name="Boekhout T."/>
            <person name="Gabaldon T."/>
            <person name="Wincker P."/>
            <person name="Dujon B."/>
        </authorList>
    </citation>
    <scope>NUCLEOTIDE SEQUENCE</scope>
    <source>
        <strain evidence="11">CBS 1993</strain>
    </source>
</reference>
<dbReference type="GeneID" id="34519446"/>
<dbReference type="GO" id="GO:0005543">
    <property type="term" value="F:phospholipid binding"/>
    <property type="evidence" value="ECO:0007669"/>
    <property type="project" value="EnsemblFungi"/>
</dbReference>
<dbReference type="CDD" id="cd11912">
    <property type="entry name" value="SH3_Bzz1_1"/>
    <property type="match status" value="1"/>
</dbReference>
<dbReference type="OrthoDB" id="8783038at2759"/>
<keyword evidence="1 6" id="KW-0728">SH3 domain</keyword>
<dbReference type="PANTHER" id="PTHR15735">
    <property type="entry name" value="FCH AND DOUBLE SH3 DOMAINS PROTEIN"/>
    <property type="match status" value="1"/>
</dbReference>
<dbReference type="EMBL" id="HG793126">
    <property type="protein sequence ID" value="CDK26049.1"/>
    <property type="molecule type" value="Genomic_DNA"/>
</dbReference>
<sequence>MAESLSIGNELKDAYKPTDKWVKAGLTWLTDLDWFYKERAAIEREYATKLKTLSAEAFKKKAKVSTAVSVGENPVVTPGSLESASLVAWTEILGQTENIAKERDAFASSLERRVASQISEMASRYDGIRQRWKGVNEDLVKARDSYYDEVTKAKKDYDASCQAMESQRSKTERSENDRSKHKSEKREFEMNAAKNAYLIKINVANRLKDKYFYQDLPEVLDGLQTLNEAKVAKLNSIWLTASALERSTNEKLIKMNDAMDEVIRQNVPTLDTSMFIKHNMTDWSEPADFYYIPSSIWHDDETIITSPAELEVLKKQLSKSSQTYSNMQHACEEEKNTLGELIQARNKAFGNSITEVKLRTKEEMFKYDDLMVKSLVAMSKFSLDDSKRVVAEVEVETIQSAAEGKDLTLTQPIETKKRGVFGGLFKGKHRNETSAPVEQYDDEVHSLTSSMSRVTTSTGKGSRLFGALRGRAESVMTTSSAASASTGSGKALYAYQAGGEDEVSLIAGEALEVIDLDDGSGWTKVRSAAGEGLVPTSYLSIVPAASTNGGKKQGPKVAPRKGAKRVQYMEILYDYEPQGDDELGVGVGDKVLVVTEDDGSGWTEGEIEGIRGVFPTSYGKIV</sequence>
<dbReference type="Gene3D" id="1.20.1270.60">
    <property type="entry name" value="Arfaptin homology (AH) domain/BAR domain"/>
    <property type="match status" value="1"/>
</dbReference>
<evidence type="ECO:0000256" key="2">
    <source>
        <dbReference type="ARBA" id="ARBA00023054"/>
    </source>
</evidence>
<dbReference type="Proteomes" id="UP000019384">
    <property type="component" value="Unassembled WGS sequence"/>
</dbReference>
<feature type="compositionally biased region" description="Basic and acidic residues" evidence="8">
    <location>
        <begin position="167"/>
        <end position="186"/>
    </location>
</feature>
<evidence type="ECO:0000256" key="7">
    <source>
        <dbReference type="PROSITE-ProRule" id="PRU01077"/>
    </source>
</evidence>
<evidence type="ECO:0000256" key="3">
    <source>
        <dbReference type="ARBA" id="ARBA00054085"/>
    </source>
</evidence>
<organism evidence="11 12">
    <name type="scientific">Kuraishia capsulata CBS 1993</name>
    <dbReference type="NCBI Taxonomy" id="1382522"/>
    <lineage>
        <taxon>Eukaryota</taxon>
        <taxon>Fungi</taxon>
        <taxon>Dikarya</taxon>
        <taxon>Ascomycota</taxon>
        <taxon>Saccharomycotina</taxon>
        <taxon>Pichiomycetes</taxon>
        <taxon>Pichiales</taxon>
        <taxon>Pichiaceae</taxon>
        <taxon>Kuraishia</taxon>
    </lineage>
</organism>
<dbReference type="InterPro" id="IPR027267">
    <property type="entry name" value="AH/BAR_dom_sf"/>
</dbReference>
<dbReference type="GO" id="GO:0009651">
    <property type="term" value="P:response to salt stress"/>
    <property type="evidence" value="ECO:0007669"/>
    <property type="project" value="EnsemblFungi"/>
</dbReference>
<dbReference type="SMART" id="SM00326">
    <property type="entry name" value="SH3"/>
    <property type="match status" value="2"/>
</dbReference>
<proteinExistence type="inferred from homology"/>
<dbReference type="RefSeq" id="XP_022458058.1">
    <property type="nucleotide sequence ID" value="XM_022604259.1"/>
</dbReference>
<feature type="domain" description="SH3" evidence="9">
    <location>
        <begin position="484"/>
        <end position="544"/>
    </location>
</feature>
<evidence type="ECO:0000256" key="4">
    <source>
        <dbReference type="ARBA" id="ARBA00061387"/>
    </source>
</evidence>
<feature type="domain" description="F-BAR" evidence="10">
    <location>
        <begin position="5"/>
        <end position="271"/>
    </location>
</feature>
<dbReference type="InterPro" id="IPR035459">
    <property type="entry name" value="Bzz1_SH3_1"/>
</dbReference>
<dbReference type="GO" id="GO:0005886">
    <property type="term" value="C:plasma membrane"/>
    <property type="evidence" value="ECO:0007669"/>
    <property type="project" value="EnsemblFungi"/>
</dbReference>
<comment type="function">
    <text evidence="3">Plays a role in endocytosis and trafficking to the vacuole. Functions with type I myosins to restore polarity of the actin cytoskeleton after NaCl stress.</text>
</comment>
<dbReference type="SUPFAM" id="SSF103657">
    <property type="entry name" value="BAR/IMD domain-like"/>
    <property type="match status" value="1"/>
</dbReference>
<dbReference type="STRING" id="1382522.W6MI32"/>
<evidence type="ECO:0000259" key="10">
    <source>
        <dbReference type="PROSITE" id="PS51741"/>
    </source>
</evidence>
<dbReference type="Gene3D" id="2.30.30.40">
    <property type="entry name" value="SH3 Domains"/>
    <property type="match status" value="2"/>
</dbReference>
<dbReference type="AlphaFoldDB" id="W6MI32"/>
<evidence type="ECO:0000256" key="6">
    <source>
        <dbReference type="PROSITE-ProRule" id="PRU00192"/>
    </source>
</evidence>
<name>W6MI32_9ASCO</name>
<accession>W6MI32</accession>
<evidence type="ECO:0000256" key="5">
    <source>
        <dbReference type="ARBA" id="ARBA00074946"/>
    </source>
</evidence>
<dbReference type="GO" id="GO:0030833">
    <property type="term" value="P:regulation of actin filament polymerization"/>
    <property type="evidence" value="ECO:0007669"/>
    <property type="project" value="TreeGrafter"/>
</dbReference>
<dbReference type="PROSITE" id="PS51741">
    <property type="entry name" value="F_BAR"/>
    <property type="match status" value="1"/>
</dbReference>
<dbReference type="GO" id="GO:0030479">
    <property type="term" value="C:actin cortical patch"/>
    <property type="evidence" value="ECO:0007669"/>
    <property type="project" value="EnsemblFungi"/>
</dbReference>
<dbReference type="Pfam" id="PF00018">
    <property type="entry name" value="SH3_1"/>
    <property type="match status" value="2"/>
</dbReference>
<dbReference type="InterPro" id="IPR001452">
    <property type="entry name" value="SH3_domain"/>
</dbReference>
<dbReference type="InterPro" id="IPR001060">
    <property type="entry name" value="FCH_dom"/>
</dbReference>
<dbReference type="GO" id="GO:0006897">
    <property type="term" value="P:endocytosis"/>
    <property type="evidence" value="ECO:0007669"/>
    <property type="project" value="EnsemblFungi"/>
</dbReference>
<dbReference type="GO" id="GO:0008047">
    <property type="term" value="F:enzyme activator activity"/>
    <property type="evidence" value="ECO:0007669"/>
    <property type="project" value="EnsemblFungi"/>
</dbReference>